<name>A0A9D1DX85_9FIRM</name>
<evidence type="ECO:0000313" key="2">
    <source>
        <dbReference type="EMBL" id="HIR60618.1"/>
    </source>
</evidence>
<sequence>MGSRNSKARRVALYGMLTALAFILSYVESLVPVTLGIPGVKLGLANLVVVIALYTLDLKGAFVISVVRIVLSGLTFGGLLSMLYSLAGGLFSFAVMAILSRKKVFGTVGVSVCGGVAHNIGQLLVAMAVLETESVWYYFPVLLISGSVAGVLIGLLGGWMTGRVQDYLAKRR</sequence>
<keyword evidence="1" id="KW-0812">Transmembrane</keyword>
<reference evidence="2" key="1">
    <citation type="submission" date="2020-10" db="EMBL/GenBank/DDBJ databases">
        <authorList>
            <person name="Gilroy R."/>
        </authorList>
    </citation>
    <scope>NUCLEOTIDE SEQUENCE</scope>
    <source>
        <strain evidence="2">CHK189-12415</strain>
    </source>
</reference>
<organism evidence="2 3">
    <name type="scientific">Candidatus Faecivivens stercoravium</name>
    <dbReference type="NCBI Taxonomy" id="2840803"/>
    <lineage>
        <taxon>Bacteria</taxon>
        <taxon>Bacillati</taxon>
        <taxon>Bacillota</taxon>
        <taxon>Clostridia</taxon>
        <taxon>Eubacteriales</taxon>
        <taxon>Oscillospiraceae</taxon>
        <taxon>Oscillospiraceae incertae sedis</taxon>
        <taxon>Candidatus Faecivivens</taxon>
    </lineage>
</organism>
<evidence type="ECO:0000256" key="1">
    <source>
        <dbReference type="SAM" id="Phobius"/>
    </source>
</evidence>
<dbReference type="Proteomes" id="UP000824241">
    <property type="component" value="Unassembled WGS sequence"/>
</dbReference>
<keyword evidence="1" id="KW-1133">Transmembrane helix</keyword>
<proteinExistence type="predicted"/>
<comment type="caution">
    <text evidence="2">The sequence shown here is derived from an EMBL/GenBank/DDBJ whole genome shotgun (WGS) entry which is preliminary data.</text>
</comment>
<evidence type="ECO:0000313" key="3">
    <source>
        <dbReference type="Proteomes" id="UP000824241"/>
    </source>
</evidence>
<feature type="transmembrane region" description="Helical" evidence="1">
    <location>
        <begin position="47"/>
        <end position="70"/>
    </location>
</feature>
<feature type="transmembrane region" description="Helical" evidence="1">
    <location>
        <begin position="136"/>
        <end position="162"/>
    </location>
</feature>
<dbReference type="EMBL" id="DVHA01000112">
    <property type="protein sequence ID" value="HIR60618.1"/>
    <property type="molecule type" value="Genomic_DNA"/>
</dbReference>
<dbReference type="Gene3D" id="1.10.1760.20">
    <property type="match status" value="1"/>
</dbReference>
<protein>
    <submittedName>
        <fullName evidence="2">Gx transporter family protein</fullName>
    </submittedName>
</protein>
<feature type="transmembrane region" description="Helical" evidence="1">
    <location>
        <begin position="106"/>
        <end position="130"/>
    </location>
</feature>
<keyword evidence="1" id="KW-0472">Membrane</keyword>
<gene>
    <name evidence="2" type="ORF">IAB37_03485</name>
</gene>
<feature type="transmembrane region" description="Helical" evidence="1">
    <location>
        <begin position="12"/>
        <end position="35"/>
    </location>
</feature>
<dbReference type="PIRSF" id="PIRSF027391">
    <property type="entry name" value="Hpre_diP_synt_I"/>
    <property type="match status" value="1"/>
</dbReference>
<dbReference type="InterPro" id="IPR014535">
    <property type="entry name" value="Hpre_diP_synt_I"/>
</dbReference>
<feature type="transmembrane region" description="Helical" evidence="1">
    <location>
        <begin position="76"/>
        <end position="99"/>
    </location>
</feature>
<accession>A0A9D1DX85</accession>
<dbReference type="AlphaFoldDB" id="A0A9D1DX85"/>
<dbReference type="InterPro" id="IPR010898">
    <property type="entry name" value="Hpre_diP_synth_I"/>
</dbReference>
<reference evidence="2" key="2">
    <citation type="journal article" date="2021" name="PeerJ">
        <title>Extensive microbial diversity within the chicken gut microbiome revealed by metagenomics and culture.</title>
        <authorList>
            <person name="Gilroy R."/>
            <person name="Ravi A."/>
            <person name="Getino M."/>
            <person name="Pursley I."/>
            <person name="Horton D.L."/>
            <person name="Alikhan N.F."/>
            <person name="Baker D."/>
            <person name="Gharbi K."/>
            <person name="Hall N."/>
            <person name="Watson M."/>
            <person name="Adriaenssens E.M."/>
            <person name="Foster-Nyarko E."/>
            <person name="Jarju S."/>
            <person name="Secka A."/>
            <person name="Antonio M."/>
            <person name="Oren A."/>
            <person name="Chaudhuri R.R."/>
            <person name="La Ragione R."/>
            <person name="Hildebrand F."/>
            <person name="Pallen M.J."/>
        </authorList>
    </citation>
    <scope>NUCLEOTIDE SEQUENCE</scope>
    <source>
        <strain evidence="2">CHK189-12415</strain>
    </source>
</reference>
<dbReference type="Pfam" id="PF07456">
    <property type="entry name" value="Hpre_diP_synt_I"/>
    <property type="match status" value="1"/>
</dbReference>